<proteinExistence type="predicted"/>
<accession>W2ITH8</accession>
<dbReference type="Proteomes" id="UP000053236">
    <property type="component" value="Unassembled WGS sequence"/>
</dbReference>
<protein>
    <submittedName>
        <fullName evidence="2">Uncharacterized protein</fullName>
    </submittedName>
</protein>
<dbReference type="EMBL" id="KI673570">
    <property type="protein sequence ID" value="ETL37514.1"/>
    <property type="molecule type" value="Genomic_DNA"/>
</dbReference>
<evidence type="ECO:0000313" key="2">
    <source>
        <dbReference type="EMBL" id="ETL37514.1"/>
    </source>
</evidence>
<dbReference type="EMBL" id="KI686894">
    <property type="protein sequence ID" value="ETK84077.1"/>
    <property type="molecule type" value="Genomic_DNA"/>
</dbReference>
<gene>
    <name evidence="1" type="ORF">L915_10910</name>
    <name evidence="2" type="ORF">L916_10804</name>
</gene>
<dbReference type="AlphaFoldDB" id="W2ITH8"/>
<name>W2ITH8_PHYNI</name>
<reference evidence="2" key="2">
    <citation type="submission" date="2013-11" db="EMBL/GenBank/DDBJ databases">
        <title>The Genome Sequence of Phytophthora parasitica CJ05E6.</title>
        <authorList>
            <consortium name="The Broad Institute Genomics Platform"/>
            <person name="Russ C."/>
            <person name="Tyler B."/>
            <person name="Panabieres F."/>
            <person name="Shan W."/>
            <person name="Tripathy S."/>
            <person name="Grunwald N."/>
            <person name="Machado M."/>
            <person name="Johnson C.S."/>
            <person name="Arredondo F."/>
            <person name="Hong C."/>
            <person name="Coffey M."/>
            <person name="Young S.K."/>
            <person name="Zeng Q."/>
            <person name="Gargeya S."/>
            <person name="Fitzgerald M."/>
            <person name="Abouelleil A."/>
            <person name="Alvarado L."/>
            <person name="Chapman S.B."/>
            <person name="Gainer-Dewar J."/>
            <person name="Goldberg J."/>
            <person name="Griggs A."/>
            <person name="Gujja S."/>
            <person name="Hansen M."/>
            <person name="Howarth C."/>
            <person name="Imamovic A."/>
            <person name="Ireland A."/>
            <person name="Larimer J."/>
            <person name="McCowan C."/>
            <person name="Murphy C."/>
            <person name="Pearson M."/>
            <person name="Poon T.W."/>
            <person name="Priest M."/>
            <person name="Roberts A."/>
            <person name="Saif S."/>
            <person name="Shea T."/>
            <person name="Sykes S."/>
            <person name="Wortman J."/>
            <person name="Nusbaum C."/>
            <person name="Birren B."/>
        </authorList>
    </citation>
    <scope>NUCLEOTIDE SEQUENCE [LARGE SCALE GENOMIC DNA]</scope>
    <source>
        <strain evidence="2">CJ05E6</strain>
    </source>
</reference>
<sequence length="50" mass="5466">MQRKLGKFVGNDAIFGRVDQQAGQHNAAEHLVHRLNFIVGAELALLIPTA</sequence>
<reference evidence="1" key="1">
    <citation type="submission" date="2013-11" db="EMBL/GenBank/DDBJ databases">
        <title>The Genome Sequence of Phytophthora parasitica CJ02B3.</title>
        <authorList>
            <consortium name="The Broad Institute Genomics Platform"/>
            <person name="Russ C."/>
            <person name="Tyler B."/>
            <person name="Panabieres F."/>
            <person name="Shan W."/>
            <person name="Tripathy S."/>
            <person name="Grunwald N."/>
            <person name="Machado M."/>
            <person name="Johnson C.S."/>
            <person name="Arredondo F."/>
            <person name="Hong C."/>
            <person name="Coffey M."/>
            <person name="Young S.K."/>
            <person name="Zeng Q."/>
            <person name="Gargeya S."/>
            <person name="Fitzgerald M."/>
            <person name="Abouelleil A."/>
            <person name="Alvarado L."/>
            <person name="Chapman S.B."/>
            <person name="Gainer-Dewar J."/>
            <person name="Goldberg J."/>
            <person name="Griggs A."/>
            <person name="Gujja S."/>
            <person name="Hansen M."/>
            <person name="Howarth C."/>
            <person name="Imamovic A."/>
            <person name="Ireland A."/>
            <person name="Larimer J."/>
            <person name="McCowan C."/>
            <person name="Murphy C."/>
            <person name="Pearson M."/>
            <person name="Poon T.W."/>
            <person name="Priest M."/>
            <person name="Roberts A."/>
            <person name="Saif S."/>
            <person name="Shea T."/>
            <person name="Sykes S."/>
            <person name="Wortman J."/>
            <person name="Nusbaum C."/>
            <person name="Birren B."/>
        </authorList>
    </citation>
    <scope>NUCLEOTIDE SEQUENCE [LARGE SCALE GENOMIC DNA]</scope>
    <source>
        <strain evidence="1">CJ02B3</strain>
    </source>
</reference>
<dbReference type="Proteomes" id="UP000053864">
    <property type="component" value="Unassembled WGS sequence"/>
</dbReference>
<evidence type="ECO:0000313" key="1">
    <source>
        <dbReference type="EMBL" id="ETK84077.1"/>
    </source>
</evidence>
<organism evidence="2">
    <name type="scientific">Phytophthora nicotianae</name>
    <name type="common">Potato buckeye rot agent</name>
    <name type="synonym">Phytophthora parasitica</name>
    <dbReference type="NCBI Taxonomy" id="4792"/>
    <lineage>
        <taxon>Eukaryota</taxon>
        <taxon>Sar</taxon>
        <taxon>Stramenopiles</taxon>
        <taxon>Oomycota</taxon>
        <taxon>Peronosporomycetes</taxon>
        <taxon>Peronosporales</taxon>
        <taxon>Peronosporaceae</taxon>
        <taxon>Phytophthora</taxon>
    </lineage>
</organism>